<organism evidence="3 4">
    <name type="scientific">Elysia marginata</name>
    <dbReference type="NCBI Taxonomy" id="1093978"/>
    <lineage>
        <taxon>Eukaryota</taxon>
        <taxon>Metazoa</taxon>
        <taxon>Spiralia</taxon>
        <taxon>Lophotrochozoa</taxon>
        <taxon>Mollusca</taxon>
        <taxon>Gastropoda</taxon>
        <taxon>Heterobranchia</taxon>
        <taxon>Euthyneura</taxon>
        <taxon>Panpulmonata</taxon>
        <taxon>Sacoglossa</taxon>
        <taxon>Placobranchoidea</taxon>
        <taxon>Plakobranchidae</taxon>
        <taxon>Elysia</taxon>
    </lineage>
</organism>
<dbReference type="InterPro" id="IPR009097">
    <property type="entry name" value="Cyclic_Pdiesterase"/>
</dbReference>
<comment type="caution">
    <text evidence="3">The sequence shown here is derived from an EMBL/GenBank/DDBJ whole genome shotgun (WGS) entry which is preliminary data.</text>
</comment>
<dbReference type="GO" id="GO:0010738">
    <property type="term" value="P:regulation of protein kinase A signaling"/>
    <property type="evidence" value="ECO:0007669"/>
    <property type="project" value="TreeGrafter"/>
</dbReference>
<feature type="domain" description="A-kinase anchor protein 7-like phosphoesterase" evidence="2">
    <location>
        <begin position="90"/>
        <end position="285"/>
    </location>
</feature>
<dbReference type="Proteomes" id="UP000762676">
    <property type="component" value="Unassembled WGS sequence"/>
</dbReference>
<dbReference type="EMBL" id="BMAT01010897">
    <property type="protein sequence ID" value="GFR63000.1"/>
    <property type="molecule type" value="Genomic_DNA"/>
</dbReference>
<dbReference type="GO" id="GO:0005829">
    <property type="term" value="C:cytosol"/>
    <property type="evidence" value="ECO:0007669"/>
    <property type="project" value="TreeGrafter"/>
</dbReference>
<dbReference type="Gene3D" id="3.90.1140.10">
    <property type="entry name" value="Cyclic phosphodiesterase"/>
    <property type="match status" value="1"/>
</dbReference>
<dbReference type="AlphaFoldDB" id="A0AAV4EQY6"/>
<gene>
    <name evidence="3" type="ORF">ElyMa_005473400</name>
</gene>
<evidence type="ECO:0000313" key="3">
    <source>
        <dbReference type="EMBL" id="GFR63000.1"/>
    </source>
</evidence>
<feature type="compositionally biased region" description="Basic and acidic residues" evidence="1">
    <location>
        <begin position="69"/>
        <end position="84"/>
    </location>
</feature>
<evidence type="ECO:0000256" key="1">
    <source>
        <dbReference type="SAM" id="MobiDB-lite"/>
    </source>
</evidence>
<dbReference type="InterPro" id="IPR052641">
    <property type="entry name" value="AKAP7_isoform_gamma"/>
</dbReference>
<dbReference type="PANTHER" id="PTHR15934">
    <property type="entry name" value="RNA 2',3'-CYCLIC PHOSPHODIESTERASE"/>
    <property type="match status" value="1"/>
</dbReference>
<keyword evidence="4" id="KW-1185">Reference proteome</keyword>
<dbReference type="InterPro" id="IPR019510">
    <property type="entry name" value="AKAP7-like_phosphoesterase"/>
</dbReference>
<evidence type="ECO:0000259" key="2">
    <source>
        <dbReference type="Pfam" id="PF10469"/>
    </source>
</evidence>
<reference evidence="3 4" key="1">
    <citation type="journal article" date="2021" name="Elife">
        <title>Chloroplast acquisition without the gene transfer in kleptoplastic sea slugs, Plakobranchus ocellatus.</title>
        <authorList>
            <person name="Maeda T."/>
            <person name="Takahashi S."/>
            <person name="Yoshida T."/>
            <person name="Shimamura S."/>
            <person name="Takaki Y."/>
            <person name="Nagai Y."/>
            <person name="Toyoda A."/>
            <person name="Suzuki Y."/>
            <person name="Arimoto A."/>
            <person name="Ishii H."/>
            <person name="Satoh N."/>
            <person name="Nishiyama T."/>
            <person name="Hasebe M."/>
            <person name="Maruyama T."/>
            <person name="Minagawa J."/>
            <person name="Obokata J."/>
            <person name="Shigenobu S."/>
        </authorList>
    </citation>
    <scope>NUCLEOTIDE SEQUENCE [LARGE SCALE GENOMIC DNA]</scope>
</reference>
<name>A0AAV4EQY6_9GAST</name>
<accession>A0AAV4EQY6</accession>
<protein>
    <submittedName>
        <fullName evidence="3">A-kinase anchor protein 7 isoform gamma</fullName>
    </submittedName>
</protein>
<dbReference type="GO" id="GO:0034237">
    <property type="term" value="F:protein kinase A regulatory subunit binding"/>
    <property type="evidence" value="ECO:0007669"/>
    <property type="project" value="TreeGrafter"/>
</dbReference>
<sequence>MRPKSTNSLVNPAAKYYLPVTLQNKIKAKVSENPNYFIQQILTGANCYTRLPFLPGLKMAQADTNKSGCPEELKSKEEEEKSHGSETNTLSAPKSANKIHSTAKEVQEKVLEASEVDISSTRIEPATFHITLMVMHLEDEAAVKRAEETLEKIGPILASKFGDTDVTVEFKGLSVFGGGRVVFTPPQPSAGLDSLKSIAEEAAMVMKENGIHSTDRENKVFHPHLTLFKFKDDKHLFKQGIRKIKESLYAPFKEEHFGFQKISSIQLCQMGEKREDGYYAVNKEITWGRKELS</sequence>
<dbReference type="PANTHER" id="PTHR15934:SF2">
    <property type="entry name" value="A-KINASE ANCHOR PROTEIN 7-LIKE PHOSPHOESTERASE DOMAIN-CONTAINING PROTEIN"/>
    <property type="match status" value="1"/>
</dbReference>
<proteinExistence type="predicted"/>
<feature type="compositionally biased region" description="Polar residues" evidence="1">
    <location>
        <begin position="87"/>
        <end position="100"/>
    </location>
</feature>
<feature type="region of interest" description="Disordered" evidence="1">
    <location>
        <begin position="62"/>
        <end position="101"/>
    </location>
</feature>
<dbReference type="Pfam" id="PF10469">
    <property type="entry name" value="AKAP7_NLS"/>
    <property type="match status" value="1"/>
</dbReference>
<evidence type="ECO:0000313" key="4">
    <source>
        <dbReference type="Proteomes" id="UP000762676"/>
    </source>
</evidence>
<dbReference type="SUPFAM" id="SSF55144">
    <property type="entry name" value="LigT-like"/>
    <property type="match status" value="1"/>
</dbReference>